<gene>
    <name evidence="1" type="ORF">SAMN05444277_10591</name>
</gene>
<sequence length="113" mass="12558">MTIKNAIATPDFLPDGETTILNLSFEGRSSGTDGADVIVKFLLVPHPELSFEGKEFVTQNFVFGKDFKTFKKILSITNINPSTVSERFGFIRLIAEELETSFTSPTRAIINLK</sequence>
<organism evidence="1 2">
    <name type="scientific">Parafilimonas terrae</name>
    <dbReference type="NCBI Taxonomy" id="1465490"/>
    <lineage>
        <taxon>Bacteria</taxon>
        <taxon>Pseudomonadati</taxon>
        <taxon>Bacteroidota</taxon>
        <taxon>Chitinophagia</taxon>
        <taxon>Chitinophagales</taxon>
        <taxon>Chitinophagaceae</taxon>
        <taxon>Parafilimonas</taxon>
    </lineage>
</organism>
<dbReference type="RefSeq" id="WP_090657842.1">
    <property type="nucleotide sequence ID" value="NZ_FOXQ01000005.1"/>
</dbReference>
<evidence type="ECO:0000313" key="1">
    <source>
        <dbReference type="EMBL" id="SFQ08879.1"/>
    </source>
</evidence>
<dbReference type="EMBL" id="FOXQ01000005">
    <property type="protein sequence ID" value="SFQ08879.1"/>
    <property type="molecule type" value="Genomic_DNA"/>
</dbReference>
<evidence type="ECO:0000313" key="2">
    <source>
        <dbReference type="Proteomes" id="UP000199031"/>
    </source>
</evidence>
<keyword evidence="2" id="KW-1185">Reference proteome</keyword>
<dbReference type="STRING" id="1465490.SAMN05444277_10591"/>
<reference evidence="1 2" key="1">
    <citation type="submission" date="2016-10" db="EMBL/GenBank/DDBJ databases">
        <authorList>
            <person name="de Groot N.N."/>
        </authorList>
    </citation>
    <scope>NUCLEOTIDE SEQUENCE [LARGE SCALE GENOMIC DNA]</scope>
    <source>
        <strain evidence="1 2">DSM 28286</strain>
    </source>
</reference>
<accession>A0A1I5VN04</accession>
<dbReference type="Proteomes" id="UP000199031">
    <property type="component" value="Unassembled WGS sequence"/>
</dbReference>
<proteinExistence type="predicted"/>
<protein>
    <submittedName>
        <fullName evidence="1">Uncharacterized protein</fullName>
    </submittedName>
</protein>
<dbReference type="AlphaFoldDB" id="A0A1I5VN04"/>
<name>A0A1I5VN04_9BACT</name>